<dbReference type="GO" id="GO:0003824">
    <property type="term" value="F:catalytic activity"/>
    <property type="evidence" value="ECO:0007669"/>
    <property type="project" value="InterPro"/>
</dbReference>
<evidence type="ECO:0000313" key="7">
    <source>
        <dbReference type="Proteomes" id="UP000176501"/>
    </source>
</evidence>
<dbReference type="GO" id="GO:0006779">
    <property type="term" value="P:porphyrin-containing compound biosynthetic process"/>
    <property type="evidence" value="ECO:0007669"/>
    <property type="project" value="TreeGrafter"/>
</dbReference>
<dbReference type="PANTHER" id="PTHR13932">
    <property type="entry name" value="COPROPORPHYRINIGEN III OXIDASE"/>
    <property type="match status" value="1"/>
</dbReference>
<evidence type="ECO:0000256" key="1">
    <source>
        <dbReference type="ARBA" id="ARBA00022691"/>
    </source>
</evidence>
<feature type="domain" description="Radical SAM core" evidence="5">
    <location>
        <begin position="66"/>
        <end position="298"/>
    </location>
</feature>
<gene>
    <name evidence="6" type="ORF">A2304_01965</name>
</gene>
<dbReference type="SFLD" id="SFLDS00029">
    <property type="entry name" value="Radical_SAM"/>
    <property type="match status" value="1"/>
</dbReference>
<dbReference type="GO" id="GO:0005737">
    <property type="term" value="C:cytoplasm"/>
    <property type="evidence" value="ECO:0007669"/>
    <property type="project" value="TreeGrafter"/>
</dbReference>
<dbReference type="InterPro" id="IPR006638">
    <property type="entry name" value="Elp3/MiaA/NifB-like_rSAM"/>
</dbReference>
<dbReference type="InterPro" id="IPR034505">
    <property type="entry name" value="Coproporphyrinogen-III_oxidase"/>
</dbReference>
<dbReference type="AlphaFoldDB" id="A0A1F7W888"/>
<dbReference type="Proteomes" id="UP000176501">
    <property type="component" value="Unassembled WGS sequence"/>
</dbReference>
<organism evidence="6 7">
    <name type="scientific">Candidatus Uhrbacteria bacterium RIFOXYB2_FULL_57_15</name>
    <dbReference type="NCBI Taxonomy" id="1802422"/>
    <lineage>
        <taxon>Bacteria</taxon>
        <taxon>Candidatus Uhriibacteriota</taxon>
    </lineage>
</organism>
<dbReference type="PANTHER" id="PTHR13932:SF5">
    <property type="entry name" value="RADICAL S-ADENOSYL METHIONINE DOMAIN-CONTAINING PROTEIN 1, MITOCHONDRIAL"/>
    <property type="match status" value="1"/>
</dbReference>
<evidence type="ECO:0000313" key="6">
    <source>
        <dbReference type="EMBL" id="OGL98437.1"/>
    </source>
</evidence>
<evidence type="ECO:0000259" key="5">
    <source>
        <dbReference type="PROSITE" id="PS51918"/>
    </source>
</evidence>
<keyword evidence="1" id="KW-0949">S-adenosyl-L-methionine</keyword>
<name>A0A1F7W888_9BACT</name>
<proteinExistence type="predicted"/>
<accession>A0A1F7W888</accession>
<dbReference type="GO" id="GO:0046872">
    <property type="term" value="F:metal ion binding"/>
    <property type="evidence" value="ECO:0007669"/>
    <property type="project" value="UniProtKB-KW"/>
</dbReference>
<dbReference type="GO" id="GO:0051539">
    <property type="term" value="F:4 iron, 4 sulfur cluster binding"/>
    <property type="evidence" value="ECO:0007669"/>
    <property type="project" value="TreeGrafter"/>
</dbReference>
<sequence length="480" mass="52945">MSERTARSWPSPVQADVIRYDPAIVFAAGLCSHHISNTAYPIAHGSTWGPYRVRPDRHEETVHGAWSGITDLCLYAHIPFCETRCAFCEYTVVGRDELSETNAYMSALFRELDLYGDIVSGHDHLVHGFDIGGGTPSFVPAEQIARLVETVRARYVFAAGADISIETTPKIAAAEPDKIAAYRRMGIDRISMGIQVIQPDLLMALNRSANGIERHRVAVDNIRAAGFQRLNVDLMYGFAGQSLESWRATLAHAIDLSPEYITLYRMRYKLTRISHQAQGVILEDVRSLMRLAKAMLSDAGYQANHGKTTYSRIPGDVGTSSYLARRVIDGMPYLGLGLGAQTSTHTTISYNAGSAGKNLAPYLSAVAKGRLPLQDLYDLPARQMMGKMCAVSFYFGEINREAFRAKFGIQLEEAYGPEIEFVLENGLMAYTPHALSLTHEGVAQVNGIIALFFAPSIQRHLIDRDADCMRTRTTAIALST</sequence>
<dbReference type="SMART" id="SM00729">
    <property type="entry name" value="Elp3"/>
    <property type="match status" value="1"/>
</dbReference>
<dbReference type="PROSITE" id="PS51918">
    <property type="entry name" value="RADICAL_SAM"/>
    <property type="match status" value="1"/>
</dbReference>
<keyword evidence="4" id="KW-0411">Iron-sulfur</keyword>
<keyword evidence="3" id="KW-0408">Iron</keyword>
<evidence type="ECO:0000256" key="3">
    <source>
        <dbReference type="ARBA" id="ARBA00023004"/>
    </source>
</evidence>
<dbReference type="InterPro" id="IPR007197">
    <property type="entry name" value="rSAM"/>
</dbReference>
<dbReference type="Gene3D" id="3.20.20.70">
    <property type="entry name" value="Aldolase class I"/>
    <property type="match status" value="1"/>
</dbReference>
<dbReference type="SFLD" id="SFLDG01065">
    <property type="entry name" value="anaerobic_coproporphyrinogen-I"/>
    <property type="match status" value="1"/>
</dbReference>
<evidence type="ECO:0000256" key="4">
    <source>
        <dbReference type="ARBA" id="ARBA00023014"/>
    </source>
</evidence>
<evidence type="ECO:0000256" key="2">
    <source>
        <dbReference type="ARBA" id="ARBA00022723"/>
    </source>
</evidence>
<reference evidence="6 7" key="1">
    <citation type="journal article" date="2016" name="Nat. Commun.">
        <title>Thousands of microbial genomes shed light on interconnected biogeochemical processes in an aquifer system.</title>
        <authorList>
            <person name="Anantharaman K."/>
            <person name="Brown C.T."/>
            <person name="Hug L.A."/>
            <person name="Sharon I."/>
            <person name="Castelle C.J."/>
            <person name="Probst A.J."/>
            <person name="Thomas B.C."/>
            <person name="Singh A."/>
            <person name="Wilkins M.J."/>
            <person name="Karaoz U."/>
            <person name="Brodie E.L."/>
            <person name="Williams K.H."/>
            <person name="Hubbard S.S."/>
            <person name="Banfield J.F."/>
        </authorList>
    </citation>
    <scope>NUCLEOTIDE SEQUENCE [LARGE SCALE GENOMIC DNA]</scope>
</reference>
<dbReference type="Pfam" id="PF04055">
    <property type="entry name" value="Radical_SAM"/>
    <property type="match status" value="1"/>
</dbReference>
<dbReference type="InterPro" id="IPR058240">
    <property type="entry name" value="rSAM_sf"/>
</dbReference>
<keyword evidence="2" id="KW-0479">Metal-binding</keyword>
<dbReference type="EMBL" id="MGFE01000020">
    <property type="protein sequence ID" value="OGL98437.1"/>
    <property type="molecule type" value="Genomic_DNA"/>
</dbReference>
<protein>
    <recommendedName>
        <fullName evidence="5">Radical SAM core domain-containing protein</fullName>
    </recommendedName>
</protein>
<dbReference type="InterPro" id="IPR013785">
    <property type="entry name" value="Aldolase_TIM"/>
</dbReference>
<comment type="caution">
    <text evidence="6">The sequence shown here is derived from an EMBL/GenBank/DDBJ whole genome shotgun (WGS) entry which is preliminary data.</text>
</comment>
<dbReference type="SUPFAM" id="SSF102114">
    <property type="entry name" value="Radical SAM enzymes"/>
    <property type="match status" value="1"/>
</dbReference>